<gene>
    <name evidence="1" type="ORF">ILUMI_15589</name>
</gene>
<evidence type="ECO:0000313" key="1">
    <source>
        <dbReference type="EMBL" id="KAF2890584.1"/>
    </source>
</evidence>
<proteinExistence type="predicted"/>
<keyword evidence="2" id="KW-1185">Reference proteome</keyword>
<dbReference type="OrthoDB" id="6806243at2759"/>
<sequence length="195" mass="22318">MKLLLGSSLNTEGRCSVLVTKQTQDRTKLENTRSCMNDETRSRNICNEFESESSETDPFLYNSNENPDFAPQLSDLDNDPIQSNCNVLGRPERKHKIKLKGKKIKKRLRNVSEWVPSESDRSEGVLGTEGTENLNMRKLFADMMKAMETNRISTERMVLEVIKTKNDTKRFYIMLDLSKSIENYDGEIEKGPTAA</sequence>
<accession>A0A8K0CQ65</accession>
<evidence type="ECO:0000313" key="2">
    <source>
        <dbReference type="Proteomes" id="UP000801492"/>
    </source>
</evidence>
<dbReference type="AlphaFoldDB" id="A0A8K0CQ65"/>
<dbReference type="Proteomes" id="UP000801492">
    <property type="component" value="Unassembled WGS sequence"/>
</dbReference>
<comment type="caution">
    <text evidence="1">The sequence shown here is derived from an EMBL/GenBank/DDBJ whole genome shotgun (WGS) entry which is preliminary data.</text>
</comment>
<name>A0A8K0CQ65_IGNLU</name>
<dbReference type="EMBL" id="VTPC01049680">
    <property type="protein sequence ID" value="KAF2890584.1"/>
    <property type="molecule type" value="Genomic_DNA"/>
</dbReference>
<protein>
    <submittedName>
        <fullName evidence="1">Uncharacterized protein</fullName>
    </submittedName>
</protein>
<organism evidence="1 2">
    <name type="scientific">Ignelater luminosus</name>
    <name type="common">Cucubano</name>
    <name type="synonym">Pyrophorus luminosus</name>
    <dbReference type="NCBI Taxonomy" id="2038154"/>
    <lineage>
        <taxon>Eukaryota</taxon>
        <taxon>Metazoa</taxon>
        <taxon>Ecdysozoa</taxon>
        <taxon>Arthropoda</taxon>
        <taxon>Hexapoda</taxon>
        <taxon>Insecta</taxon>
        <taxon>Pterygota</taxon>
        <taxon>Neoptera</taxon>
        <taxon>Endopterygota</taxon>
        <taxon>Coleoptera</taxon>
        <taxon>Polyphaga</taxon>
        <taxon>Elateriformia</taxon>
        <taxon>Elateroidea</taxon>
        <taxon>Elateridae</taxon>
        <taxon>Agrypninae</taxon>
        <taxon>Pyrophorini</taxon>
        <taxon>Ignelater</taxon>
    </lineage>
</organism>
<reference evidence="1" key="1">
    <citation type="submission" date="2019-08" db="EMBL/GenBank/DDBJ databases">
        <title>The genome of the North American firefly Photinus pyralis.</title>
        <authorList>
            <consortium name="Photinus pyralis genome working group"/>
            <person name="Fallon T.R."/>
            <person name="Sander Lower S.E."/>
            <person name="Weng J.-K."/>
        </authorList>
    </citation>
    <scope>NUCLEOTIDE SEQUENCE</scope>
    <source>
        <strain evidence="1">TRF0915ILg1</strain>
        <tissue evidence="1">Whole body</tissue>
    </source>
</reference>